<name>A0A6P2DDC3_9BACT</name>
<accession>A0A6P2DDC3</accession>
<keyword evidence="2" id="KW-1185">Reference proteome</keyword>
<dbReference type="AlphaFoldDB" id="A0A6P2DDC3"/>
<gene>
    <name evidence="1" type="ORF">SOIL9_01130</name>
</gene>
<evidence type="ECO:0000313" key="1">
    <source>
        <dbReference type="EMBL" id="VTR98921.1"/>
    </source>
</evidence>
<dbReference type="EMBL" id="LR593886">
    <property type="protein sequence ID" value="VTR98921.1"/>
    <property type="molecule type" value="Genomic_DNA"/>
</dbReference>
<protein>
    <submittedName>
        <fullName evidence="1">Uncharacterized protein</fullName>
    </submittedName>
</protein>
<dbReference type="RefSeq" id="WP_162671736.1">
    <property type="nucleotide sequence ID" value="NZ_LR593886.1"/>
</dbReference>
<sequence length="74" mass="8295">MPVIVTFSRDHHLPGGISQTFGPYRTVQLVEDRLTVFDGFEPVNLARRTPEGEWEVNGLDGLLFTSVLVMPPLK</sequence>
<dbReference type="Proteomes" id="UP000464178">
    <property type="component" value="Chromosome"/>
</dbReference>
<dbReference type="KEGG" id="gms:SOIL9_01130"/>
<organism evidence="1 2">
    <name type="scientific">Gemmata massiliana</name>
    <dbReference type="NCBI Taxonomy" id="1210884"/>
    <lineage>
        <taxon>Bacteria</taxon>
        <taxon>Pseudomonadati</taxon>
        <taxon>Planctomycetota</taxon>
        <taxon>Planctomycetia</taxon>
        <taxon>Gemmatales</taxon>
        <taxon>Gemmataceae</taxon>
        <taxon>Gemmata</taxon>
    </lineage>
</organism>
<reference evidence="1 2" key="1">
    <citation type="submission" date="2019-05" db="EMBL/GenBank/DDBJ databases">
        <authorList>
            <consortium name="Science for Life Laboratories"/>
        </authorList>
    </citation>
    <scope>NUCLEOTIDE SEQUENCE [LARGE SCALE GENOMIC DNA]</scope>
    <source>
        <strain evidence="1">Soil9</strain>
    </source>
</reference>
<evidence type="ECO:0000313" key="2">
    <source>
        <dbReference type="Proteomes" id="UP000464178"/>
    </source>
</evidence>
<proteinExistence type="predicted"/>